<dbReference type="AlphaFoldDB" id="A0A934X1I5"/>
<keyword evidence="1" id="KW-0472">Membrane</keyword>
<dbReference type="Proteomes" id="UP000611723">
    <property type="component" value="Unassembled WGS sequence"/>
</dbReference>
<dbReference type="Pfam" id="PF13858">
    <property type="entry name" value="DUF4199"/>
    <property type="match status" value="1"/>
</dbReference>
<reference evidence="2" key="1">
    <citation type="submission" date="2021-01" db="EMBL/GenBank/DDBJ databases">
        <title>Marivirga aurantiaca sp. nov., isolated from intertidal surface sediments.</title>
        <authorList>
            <person name="Zhang M."/>
        </authorList>
    </citation>
    <scope>NUCLEOTIDE SEQUENCE</scope>
    <source>
        <strain evidence="2">S37H4</strain>
    </source>
</reference>
<evidence type="ECO:0000313" key="2">
    <source>
        <dbReference type="EMBL" id="MBK6266766.1"/>
    </source>
</evidence>
<comment type="caution">
    <text evidence="2">The sequence shown here is derived from an EMBL/GenBank/DDBJ whole genome shotgun (WGS) entry which is preliminary data.</text>
</comment>
<dbReference type="RefSeq" id="WP_201432452.1">
    <property type="nucleotide sequence ID" value="NZ_JAEQBW010000010.1"/>
</dbReference>
<sequence>MENEEIEQNNTQHAVKWGLILGLISVIITLLVYVIDITIMAKPYFGIIYLVVYIGFVIYAGRKYREESGGYLTYGKAFLHAFVILLLAGFIDRVFLYILFNLIDPQAAETIIKVTMDTTMQAMESFGGGGNPEVMDEMAEGMAEAYTLGGLAKNFMFMIIAYAIGAAIIGAINKKNEPQEF</sequence>
<protein>
    <submittedName>
        <fullName evidence="2">DUF4199 domain-containing protein</fullName>
    </submittedName>
</protein>
<evidence type="ECO:0000313" key="3">
    <source>
        <dbReference type="Proteomes" id="UP000611723"/>
    </source>
</evidence>
<feature type="transmembrane region" description="Helical" evidence="1">
    <location>
        <begin position="81"/>
        <end position="100"/>
    </location>
</feature>
<organism evidence="2 3">
    <name type="scientific">Marivirga aurantiaca</name>
    <dbReference type="NCBI Taxonomy" id="2802615"/>
    <lineage>
        <taxon>Bacteria</taxon>
        <taxon>Pseudomonadati</taxon>
        <taxon>Bacteroidota</taxon>
        <taxon>Cytophagia</taxon>
        <taxon>Cytophagales</taxon>
        <taxon>Marivirgaceae</taxon>
        <taxon>Marivirga</taxon>
    </lineage>
</organism>
<keyword evidence="3" id="KW-1185">Reference proteome</keyword>
<keyword evidence="1" id="KW-1133">Transmembrane helix</keyword>
<feature type="transmembrane region" description="Helical" evidence="1">
    <location>
        <begin position="155"/>
        <end position="172"/>
    </location>
</feature>
<keyword evidence="1" id="KW-0812">Transmembrane</keyword>
<feature type="transmembrane region" description="Helical" evidence="1">
    <location>
        <begin position="41"/>
        <end position="60"/>
    </location>
</feature>
<dbReference type="EMBL" id="JAEQBW010000010">
    <property type="protein sequence ID" value="MBK6266766.1"/>
    <property type="molecule type" value="Genomic_DNA"/>
</dbReference>
<proteinExistence type="predicted"/>
<feature type="transmembrane region" description="Helical" evidence="1">
    <location>
        <begin position="17"/>
        <end position="35"/>
    </location>
</feature>
<gene>
    <name evidence="2" type="ORF">JKA74_17105</name>
</gene>
<name>A0A934X1I5_9BACT</name>
<evidence type="ECO:0000256" key="1">
    <source>
        <dbReference type="SAM" id="Phobius"/>
    </source>
</evidence>
<accession>A0A934X1I5</accession>
<dbReference type="InterPro" id="IPR025250">
    <property type="entry name" value="DUF4199"/>
</dbReference>